<dbReference type="Gene3D" id="3.90.380.10">
    <property type="entry name" value="Naphthalene 1,2-dioxygenase Alpha Subunit, Chain A, domain 1"/>
    <property type="match status" value="1"/>
</dbReference>
<keyword evidence="6" id="KW-0479">Metal-binding</keyword>
<dbReference type="InterPro" id="IPR036922">
    <property type="entry name" value="Rieske_2Fe-2S_sf"/>
</dbReference>
<evidence type="ECO:0000256" key="16">
    <source>
        <dbReference type="ARBA" id="ARBA00049548"/>
    </source>
</evidence>
<comment type="similarity">
    <text evidence="13">Belongs to the cholesterol 7-desaturase family.</text>
</comment>
<evidence type="ECO:0000259" key="17">
    <source>
        <dbReference type="PROSITE" id="PS51296"/>
    </source>
</evidence>
<dbReference type="PROSITE" id="PS51296">
    <property type="entry name" value="RIESKE"/>
    <property type="match status" value="1"/>
</dbReference>
<evidence type="ECO:0000256" key="2">
    <source>
        <dbReference type="ARBA" id="ARBA00004370"/>
    </source>
</evidence>
<comment type="pathway">
    <text evidence="3">Hormone biosynthesis.</text>
</comment>
<dbReference type="AlphaFoldDB" id="A0A6L6Q519"/>
<dbReference type="Proteomes" id="UP000484015">
    <property type="component" value="Unassembled WGS sequence"/>
</dbReference>
<comment type="catalytic activity">
    <reaction evidence="15">
        <text>cholesterol + NADH + O2 + H(+) = 7-dehydrocholesterol + NAD(+) + 2 H2O</text>
        <dbReference type="Rhea" id="RHEA:51644"/>
        <dbReference type="ChEBI" id="CHEBI:15377"/>
        <dbReference type="ChEBI" id="CHEBI:15378"/>
        <dbReference type="ChEBI" id="CHEBI:15379"/>
        <dbReference type="ChEBI" id="CHEBI:16113"/>
        <dbReference type="ChEBI" id="CHEBI:17759"/>
        <dbReference type="ChEBI" id="CHEBI:57540"/>
        <dbReference type="ChEBI" id="CHEBI:57945"/>
        <dbReference type="EC" id="1.14.19.21"/>
    </reaction>
    <physiologicalReaction direction="left-to-right" evidence="15">
        <dbReference type="Rhea" id="RHEA:51645"/>
    </physiologicalReaction>
</comment>
<evidence type="ECO:0000256" key="9">
    <source>
        <dbReference type="ARBA" id="ARBA00023004"/>
    </source>
</evidence>
<dbReference type="EC" id="1.14.19.21" evidence="14"/>
<dbReference type="GO" id="GO:0016020">
    <property type="term" value="C:membrane"/>
    <property type="evidence" value="ECO:0007669"/>
    <property type="project" value="UniProtKB-SubCell"/>
</dbReference>
<dbReference type="GO" id="GO:0008203">
    <property type="term" value="P:cholesterol metabolic process"/>
    <property type="evidence" value="ECO:0007669"/>
    <property type="project" value="InterPro"/>
</dbReference>
<proteinExistence type="inferred from homology"/>
<sequence>MPELAPIPMKFRSPHANDPFPRGWYCVADAHEISDGAMLPVSFLNQQLIVYRTAAGRAQVTDAYCPHLGAHLASSDGCIKDGAITCPFHKWTFDGGEGHCTSIPYAAVPPSRTLGLALHPTREVDGMVMMWHHPQGGAPDFEPYASTALQKDKWILFETRTWESTAPYRDLFENLFDTAHIVQLHGASKMPTMKKMEQQGHGLTVHYAIDPEAEQFPIDTFEVNFTGVTAINQLFAGQGWATNFVISATPVDHERFIQKARLYVKDLGSQAANEMIGKPWLERFAYEVSQDFKVLDYKKHLLKPRLCGGDGPIYQYREYARQYFE</sequence>
<dbReference type="Pfam" id="PF19298">
    <property type="entry name" value="KshA_C"/>
    <property type="match status" value="1"/>
</dbReference>
<dbReference type="GO" id="GO:0046872">
    <property type="term" value="F:metal ion binding"/>
    <property type="evidence" value="ECO:0007669"/>
    <property type="project" value="UniProtKB-KW"/>
</dbReference>
<keyword evidence="7" id="KW-1133">Transmembrane helix</keyword>
<keyword evidence="9" id="KW-0408">Iron</keyword>
<evidence type="ECO:0000313" key="18">
    <source>
        <dbReference type="EMBL" id="MTW04361.1"/>
    </source>
</evidence>
<evidence type="ECO:0000256" key="3">
    <source>
        <dbReference type="ARBA" id="ARBA00004972"/>
    </source>
</evidence>
<comment type="pathway">
    <text evidence="12">Steroid hormone biosynthesis; dafachronic acid biosynthesis.</text>
</comment>
<protein>
    <recommendedName>
        <fullName evidence="14">cholesterol 7-desaturase</fullName>
        <ecNumber evidence="14">1.14.19.21</ecNumber>
    </recommendedName>
</protein>
<dbReference type="RefSeq" id="WP_155440721.1">
    <property type="nucleotide sequence ID" value="NZ_WNLA01000015.1"/>
</dbReference>
<evidence type="ECO:0000256" key="8">
    <source>
        <dbReference type="ARBA" id="ARBA00023002"/>
    </source>
</evidence>
<reference evidence="18 19" key="1">
    <citation type="submission" date="2019-11" db="EMBL/GenBank/DDBJ databases">
        <title>Type strains purchased from KCTC, JCM and DSMZ.</title>
        <authorList>
            <person name="Lu H."/>
        </authorList>
    </citation>
    <scope>NUCLEOTIDE SEQUENCE [LARGE SCALE GENOMIC DNA]</scope>
    <source>
        <strain evidence="18 19">KCTC 42409</strain>
    </source>
</reference>
<dbReference type="OrthoDB" id="9769355at2"/>
<dbReference type="GO" id="GO:0051537">
    <property type="term" value="F:2 iron, 2 sulfur cluster binding"/>
    <property type="evidence" value="ECO:0007669"/>
    <property type="project" value="UniProtKB-KW"/>
</dbReference>
<name>A0A6L6Q519_9BURK</name>
<accession>A0A6L6Q519</accession>
<dbReference type="InterPro" id="IPR017941">
    <property type="entry name" value="Rieske_2Fe-2S"/>
</dbReference>
<evidence type="ECO:0000256" key="11">
    <source>
        <dbReference type="ARBA" id="ARBA00023136"/>
    </source>
</evidence>
<keyword evidence="8" id="KW-0560">Oxidoreductase</keyword>
<dbReference type="InterPro" id="IPR050584">
    <property type="entry name" value="Cholesterol_7-desaturase"/>
</dbReference>
<dbReference type="GO" id="GO:0005737">
    <property type="term" value="C:cytoplasm"/>
    <property type="evidence" value="ECO:0007669"/>
    <property type="project" value="TreeGrafter"/>
</dbReference>
<comment type="caution">
    <text evidence="18">The sequence shown here is derived from an EMBL/GenBank/DDBJ whole genome shotgun (WGS) entry which is preliminary data.</text>
</comment>
<dbReference type="SUPFAM" id="SSF50022">
    <property type="entry name" value="ISP domain"/>
    <property type="match status" value="1"/>
</dbReference>
<evidence type="ECO:0000313" key="19">
    <source>
        <dbReference type="Proteomes" id="UP000484015"/>
    </source>
</evidence>
<evidence type="ECO:0000256" key="14">
    <source>
        <dbReference type="ARBA" id="ARBA00026095"/>
    </source>
</evidence>
<comment type="cofactor">
    <cofactor evidence="1">
        <name>Fe cation</name>
        <dbReference type="ChEBI" id="CHEBI:24875"/>
    </cofactor>
</comment>
<dbReference type="Gene3D" id="2.102.10.10">
    <property type="entry name" value="Rieske [2Fe-2S] iron-sulphur domain"/>
    <property type="match status" value="1"/>
</dbReference>
<keyword evidence="11" id="KW-0472">Membrane</keyword>
<evidence type="ECO:0000256" key="4">
    <source>
        <dbReference type="ARBA" id="ARBA00022692"/>
    </source>
</evidence>
<dbReference type="GO" id="GO:0170056">
    <property type="term" value="F:cholesterol 7-desaturase [NAD(P)H] activity"/>
    <property type="evidence" value="ECO:0007669"/>
    <property type="project" value="UniProtKB-EC"/>
</dbReference>
<dbReference type="PANTHER" id="PTHR21266:SF32">
    <property type="entry name" value="CHOLESTEROL 7-DESATURASE NVD"/>
    <property type="match status" value="1"/>
</dbReference>
<comment type="subcellular location">
    <subcellularLocation>
        <location evidence="2">Membrane</location>
    </subcellularLocation>
</comment>
<dbReference type="SUPFAM" id="SSF55961">
    <property type="entry name" value="Bet v1-like"/>
    <property type="match status" value="1"/>
</dbReference>
<evidence type="ECO:0000256" key="10">
    <source>
        <dbReference type="ARBA" id="ARBA00023014"/>
    </source>
</evidence>
<feature type="domain" description="Rieske" evidence="17">
    <location>
        <begin position="24"/>
        <end position="130"/>
    </location>
</feature>
<dbReference type="PANTHER" id="PTHR21266">
    <property type="entry name" value="IRON-SULFUR DOMAIN CONTAINING PROTEIN"/>
    <property type="match status" value="1"/>
</dbReference>
<keyword evidence="19" id="KW-1185">Reference proteome</keyword>
<gene>
    <name evidence="18" type="ORF">GM668_19975</name>
</gene>
<evidence type="ECO:0000256" key="15">
    <source>
        <dbReference type="ARBA" id="ARBA00047853"/>
    </source>
</evidence>
<dbReference type="InterPro" id="IPR045605">
    <property type="entry name" value="KshA-like_C"/>
</dbReference>
<evidence type="ECO:0000256" key="1">
    <source>
        <dbReference type="ARBA" id="ARBA00001962"/>
    </source>
</evidence>
<evidence type="ECO:0000256" key="7">
    <source>
        <dbReference type="ARBA" id="ARBA00022989"/>
    </source>
</evidence>
<comment type="catalytic activity">
    <reaction evidence="16">
        <text>cholesterol + NADPH + O2 + H(+) = 7-dehydrocholesterol + NADP(+) + 2 H2O</text>
        <dbReference type="Rhea" id="RHEA:45024"/>
        <dbReference type="ChEBI" id="CHEBI:15377"/>
        <dbReference type="ChEBI" id="CHEBI:15378"/>
        <dbReference type="ChEBI" id="CHEBI:15379"/>
        <dbReference type="ChEBI" id="CHEBI:16113"/>
        <dbReference type="ChEBI" id="CHEBI:17759"/>
        <dbReference type="ChEBI" id="CHEBI:57783"/>
        <dbReference type="ChEBI" id="CHEBI:58349"/>
        <dbReference type="EC" id="1.14.19.21"/>
    </reaction>
    <physiologicalReaction direction="left-to-right" evidence="16">
        <dbReference type="Rhea" id="RHEA:45025"/>
    </physiologicalReaction>
</comment>
<keyword evidence="4" id="KW-0812">Transmembrane</keyword>
<dbReference type="EMBL" id="WNLA01000015">
    <property type="protein sequence ID" value="MTW04361.1"/>
    <property type="molecule type" value="Genomic_DNA"/>
</dbReference>
<keyword evidence="10" id="KW-0411">Iron-sulfur</keyword>
<evidence type="ECO:0000256" key="12">
    <source>
        <dbReference type="ARBA" id="ARBA00025712"/>
    </source>
</evidence>
<evidence type="ECO:0000256" key="5">
    <source>
        <dbReference type="ARBA" id="ARBA00022714"/>
    </source>
</evidence>
<dbReference type="Pfam" id="PF00355">
    <property type="entry name" value="Rieske"/>
    <property type="match status" value="1"/>
</dbReference>
<organism evidence="18 19">
    <name type="scientific">Pseudoduganella ginsengisoli</name>
    <dbReference type="NCBI Taxonomy" id="1462440"/>
    <lineage>
        <taxon>Bacteria</taxon>
        <taxon>Pseudomonadati</taxon>
        <taxon>Pseudomonadota</taxon>
        <taxon>Betaproteobacteria</taxon>
        <taxon>Burkholderiales</taxon>
        <taxon>Oxalobacteraceae</taxon>
        <taxon>Telluria group</taxon>
        <taxon>Pseudoduganella</taxon>
    </lineage>
</organism>
<keyword evidence="5" id="KW-0001">2Fe-2S</keyword>
<evidence type="ECO:0000256" key="13">
    <source>
        <dbReference type="ARBA" id="ARBA00025729"/>
    </source>
</evidence>
<evidence type="ECO:0000256" key="6">
    <source>
        <dbReference type="ARBA" id="ARBA00022723"/>
    </source>
</evidence>